<sequence>MVGRTPSSSRTGHPRIRLIGFHSLVPREYRISVNSQLDFFIIDPVNKFVMENN</sequence>
<dbReference type="RefSeq" id="WP_160111670.1">
    <property type="nucleotide sequence ID" value="NZ_CYGY02000011.1"/>
</dbReference>
<protein>
    <submittedName>
        <fullName evidence="1">Uncharacterized protein</fullName>
    </submittedName>
</protein>
<evidence type="ECO:0000313" key="2">
    <source>
        <dbReference type="Proteomes" id="UP000195569"/>
    </source>
</evidence>
<dbReference type="EMBL" id="CYGY02000011">
    <property type="protein sequence ID" value="SIT37009.1"/>
    <property type="molecule type" value="Genomic_DNA"/>
</dbReference>
<organism evidence="1 2">
    <name type="scientific">Paraburkholderia piptadeniae</name>
    <dbReference type="NCBI Taxonomy" id="1701573"/>
    <lineage>
        <taxon>Bacteria</taxon>
        <taxon>Pseudomonadati</taxon>
        <taxon>Pseudomonadota</taxon>
        <taxon>Betaproteobacteria</taxon>
        <taxon>Burkholderiales</taxon>
        <taxon>Burkholderiaceae</taxon>
        <taxon>Paraburkholderia</taxon>
    </lineage>
</organism>
<name>A0A1N7RPN1_9BURK</name>
<comment type="caution">
    <text evidence="1">The sequence shown here is derived from an EMBL/GenBank/DDBJ whole genome shotgun (WGS) entry which is preliminary data.</text>
</comment>
<keyword evidence="2" id="KW-1185">Reference proteome</keyword>
<gene>
    <name evidence="1" type="ORF">BN2476_110058</name>
</gene>
<reference evidence="1" key="1">
    <citation type="submission" date="2016-12" db="EMBL/GenBank/DDBJ databases">
        <authorList>
            <person name="Moulin L."/>
        </authorList>
    </citation>
    <scope>NUCLEOTIDE SEQUENCE [LARGE SCALE GENOMIC DNA]</scope>
    <source>
        <strain evidence="1">STM 7183</strain>
    </source>
</reference>
<proteinExistence type="predicted"/>
<accession>A0A1N7RPN1</accession>
<dbReference type="AlphaFoldDB" id="A0A1N7RPN1"/>
<evidence type="ECO:0000313" key="1">
    <source>
        <dbReference type="EMBL" id="SIT37009.1"/>
    </source>
</evidence>
<dbReference type="Proteomes" id="UP000195569">
    <property type="component" value="Unassembled WGS sequence"/>
</dbReference>